<evidence type="ECO:0008006" key="6">
    <source>
        <dbReference type="Google" id="ProtNLM"/>
    </source>
</evidence>
<dbReference type="CDD" id="cd22191">
    <property type="entry name" value="DPBB_RlpA_EXP_N-like"/>
    <property type="match status" value="1"/>
</dbReference>
<evidence type="ECO:0000256" key="2">
    <source>
        <dbReference type="SAM" id="MobiDB-lite"/>
    </source>
</evidence>
<reference evidence="4 5" key="1">
    <citation type="submission" date="2016-03" db="EMBL/GenBank/DDBJ databases">
        <title>Comparative genomics of Pseudogymnoascus destructans, the fungus causing white-nose syndrome of bats.</title>
        <authorList>
            <person name="Palmer J.M."/>
            <person name="Drees K.P."/>
            <person name="Foster J.T."/>
            <person name="Lindner D.L."/>
        </authorList>
    </citation>
    <scope>NUCLEOTIDE SEQUENCE [LARGE SCALE GENOMIC DNA]</scope>
    <source>
        <strain evidence="4 5">UAMH 10579</strain>
    </source>
</reference>
<proteinExistence type="predicted"/>
<evidence type="ECO:0000313" key="4">
    <source>
        <dbReference type="EMBL" id="OBT96690.1"/>
    </source>
</evidence>
<feature type="signal peptide" evidence="3">
    <location>
        <begin position="1"/>
        <end position="18"/>
    </location>
</feature>
<dbReference type="AlphaFoldDB" id="A0A1B8GLH6"/>
<dbReference type="RefSeq" id="XP_018130423.1">
    <property type="nucleotide sequence ID" value="XM_018273651.2"/>
</dbReference>
<dbReference type="Proteomes" id="UP000091956">
    <property type="component" value="Unassembled WGS sequence"/>
</dbReference>
<evidence type="ECO:0000256" key="3">
    <source>
        <dbReference type="SAM" id="SignalP"/>
    </source>
</evidence>
<dbReference type="EMBL" id="KV460226">
    <property type="protein sequence ID" value="OBT96690.1"/>
    <property type="molecule type" value="Genomic_DNA"/>
</dbReference>
<dbReference type="InterPro" id="IPR036908">
    <property type="entry name" value="RlpA-like_sf"/>
</dbReference>
<evidence type="ECO:0000313" key="5">
    <source>
        <dbReference type="Proteomes" id="UP000091956"/>
    </source>
</evidence>
<sequence length="276" mass="27956">MQYSFVAAGALLLATVAAQPHGHHARHNRRAPAVVTNVVDVYETVMLTATVWVDEQGNTISAPVTGTDASTVTGSPRTTVKPGEFHEPTQTQPAAVVVPTPSPSSSEAAPVAPPAPETTTIQVASVTPPAPVVPTTPAAPVVNTPAAVNTPVSVAPPVASSAPATGSSNGECSSGSPCSGDITFYEAGLGACGETTDGSIDKVVALPHEFMGTQSNGNPFCGKTVTINYKGATVQATVVDKCMGCVGRDLDLSNAAFDGLGIAESVGRTQADWYFN</sequence>
<reference evidence="5" key="2">
    <citation type="journal article" date="2018" name="Nat. Commun.">
        <title>Extreme sensitivity to ultraviolet light in the fungal pathogen causing white-nose syndrome of bats.</title>
        <authorList>
            <person name="Palmer J.M."/>
            <person name="Drees K.P."/>
            <person name="Foster J.T."/>
            <person name="Lindner D.L."/>
        </authorList>
    </citation>
    <scope>NUCLEOTIDE SEQUENCE [LARGE SCALE GENOMIC DNA]</scope>
    <source>
        <strain evidence="5">UAMH 10579</strain>
    </source>
</reference>
<dbReference type="STRING" id="342668.A0A1B8GLH6"/>
<dbReference type="PANTHER" id="PTHR31836:SF28">
    <property type="entry name" value="SRCR DOMAIN-CONTAINING PROTEIN-RELATED"/>
    <property type="match status" value="1"/>
</dbReference>
<feature type="chain" id="PRO_5008608838" description="RlpA-like protein double-psi beta-barrel domain-containing protein" evidence="3">
    <location>
        <begin position="19"/>
        <end position="276"/>
    </location>
</feature>
<name>A0A1B8GLH6_9PEZI</name>
<dbReference type="Gene3D" id="2.40.40.10">
    <property type="entry name" value="RlpA-like domain"/>
    <property type="match status" value="1"/>
</dbReference>
<keyword evidence="5" id="KW-1185">Reference proteome</keyword>
<dbReference type="PANTHER" id="PTHR31836">
    <property type="match status" value="1"/>
</dbReference>
<gene>
    <name evidence="4" type="ORF">VE01_04175</name>
</gene>
<protein>
    <recommendedName>
        <fullName evidence="6">RlpA-like protein double-psi beta-barrel domain-containing protein</fullName>
    </recommendedName>
</protein>
<keyword evidence="1 3" id="KW-0732">Signal</keyword>
<organism evidence="4 5">
    <name type="scientific">Pseudogymnoascus verrucosus</name>
    <dbReference type="NCBI Taxonomy" id="342668"/>
    <lineage>
        <taxon>Eukaryota</taxon>
        <taxon>Fungi</taxon>
        <taxon>Dikarya</taxon>
        <taxon>Ascomycota</taxon>
        <taxon>Pezizomycotina</taxon>
        <taxon>Leotiomycetes</taxon>
        <taxon>Thelebolales</taxon>
        <taxon>Thelebolaceae</taxon>
        <taxon>Pseudogymnoascus</taxon>
    </lineage>
</organism>
<dbReference type="OrthoDB" id="623670at2759"/>
<dbReference type="GeneID" id="28837561"/>
<feature type="compositionally biased region" description="Low complexity" evidence="2">
    <location>
        <begin position="88"/>
        <end position="110"/>
    </location>
</feature>
<evidence type="ECO:0000256" key="1">
    <source>
        <dbReference type="ARBA" id="ARBA00022729"/>
    </source>
</evidence>
<dbReference type="SUPFAM" id="SSF50685">
    <property type="entry name" value="Barwin-like endoglucanases"/>
    <property type="match status" value="1"/>
</dbReference>
<accession>A0A1B8GLH6</accession>
<dbReference type="InterPro" id="IPR051477">
    <property type="entry name" value="Expansin_CellWall"/>
</dbReference>
<feature type="region of interest" description="Disordered" evidence="2">
    <location>
        <begin position="83"/>
        <end position="115"/>
    </location>
</feature>